<proteinExistence type="predicted"/>
<dbReference type="Proteomes" id="UP000620133">
    <property type="component" value="Chromosome"/>
</dbReference>
<evidence type="ECO:0000313" key="1">
    <source>
        <dbReference type="EMBL" id="BCR36618.1"/>
    </source>
</evidence>
<protein>
    <recommendedName>
        <fullName evidence="3">Glutaredoxin</fullName>
    </recommendedName>
</protein>
<dbReference type="SUPFAM" id="SSF52833">
    <property type="entry name" value="Thioredoxin-like"/>
    <property type="match status" value="1"/>
</dbReference>
<dbReference type="InterPro" id="IPR036249">
    <property type="entry name" value="Thioredoxin-like_sf"/>
</dbReference>
<dbReference type="KEGG" id="manr:MPAN_015110"/>
<accession>A0A7U9THK6</accession>
<evidence type="ECO:0008006" key="3">
    <source>
        <dbReference type="Google" id="ProtNLM"/>
    </source>
</evidence>
<dbReference type="AlphaFoldDB" id="A0A7U9THK6"/>
<dbReference type="EMBL" id="AP024412">
    <property type="protein sequence ID" value="BCR36618.1"/>
    <property type="molecule type" value="Genomic_DNA"/>
</dbReference>
<dbReference type="Gene3D" id="3.40.30.10">
    <property type="entry name" value="Glutaredoxin"/>
    <property type="match status" value="1"/>
</dbReference>
<dbReference type="RefSeq" id="WP_176239264.1">
    <property type="nucleotide sequence ID" value="NZ_AP024412.1"/>
</dbReference>
<name>A0A7U9THK6_9MOLU</name>
<keyword evidence="2" id="KW-1185">Reference proteome</keyword>
<gene>
    <name evidence="1" type="ORF">MPAN_015110</name>
</gene>
<organism evidence="1 2">
    <name type="scientific">Mariniplasma anaerobium</name>
    <dbReference type="NCBI Taxonomy" id="2735436"/>
    <lineage>
        <taxon>Bacteria</taxon>
        <taxon>Bacillati</taxon>
        <taxon>Mycoplasmatota</taxon>
        <taxon>Mollicutes</taxon>
        <taxon>Acholeplasmatales</taxon>
        <taxon>Acholeplasmataceae</taxon>
        <taxon>Mariniplasma</taxon>
    </lineage>
</organism>
<reference evidence="1" key="1">
    <citation type="submission" date="2021-01" db="EMBL/GenBank/DDBJ databases">
        <title>Draft genome sequence of Acholeplasmataceae bacterium strain Mahy22.</title>
        <authorList>
            <person name="Watanabe M."/>
            <person name="Kojima H."/>
            <person name="Fukui M."/>
        </authorList>
    </citation>
    <scope>NUCLEOTIDE SEQUENCE</scope>
    <source>
        <strain evidence="1">Mahy22</strain>
    </source>
</reference>
<evidence type="ECO:0000313" key="2">
    <source>
        <dbReference type="Proteomes" id="UP000620133"/>
    </source>
</evidence>
<sequence length="89" mass="10453">MSKLYMLTKPNCPNCSKLKLYLKTALHDQYKDDITIIDKEENYDLFFKMVKQHMVLALPVLIKDDDVLIDVSPQKVKAFLEKYTKKANE</sequence>